<feature type="binding site" evidence="10">
    <location>
        <position position="84"/>
    </location>
    <ligand>
        <name>iminosuccinate</name>
        <dbReference type="ChEBI" id="CHEBI:77875"/>
    </ligand>
</feature>
<feature type="binding site" evidence="10">
    <location>
        <position position="67"/>
    </location>
    <ligand>
        <name>iminosuccinate</name>
        <dbReference type="ChEBI" id="CHEBI:77875"/>
    </ligand>
</feature>
<feature type="binding site" evidence="10">
    <location>
        <begin position="284"/>
        <end position="286"/>
    </location>
    <ligand>
        <name>iminosuccinate</name>
        <dbReference type="ChEBI" id="CHEBI:77875"/>
    </ligand>
</feature>
<feature type="binding site" evidence="10">
    <location>
        <position position="301"/>
    </location>
    <ligand>
        <name>iminosuccinate</name>
        <dbReference type="ChEBI" id="CHEBI:77875"/>
    </ligand>
</feature>
<dbReference type="SUPFAM" id="SSF142754">
    <property type="entry name" value="NadA-like"/>
    <property type="match status" value="1"/>
</dbReference>
<comment type="pathway">
    <text evidence="1 10">Cofactor biosynthesis; NAD(+) biosynthesis; quinolinate from iminoaspartate: step 1/1.</text>
</comment>
<evidence type="ECO:0000256" key="8">
    <source>
        <dbReference type="ARBA" id="ARBA00023004"/>
    </source>
</evidence>
<evidence type="ECO:0000256" key="9">
    <source>
        <dbReference type="ARBA" id="ARBA00023014"/>
    </source>
</evidence>
<keyword evidence="9 10" id="KW-0411">Iron-sulfur</keyword>
<gene>
    <name evidence="10 11" type="primary">nadA</name>
    <name evidence="11" type="ORF">OFY01_17005</name>
</gene>
<keyword evidence="8 10" id="KW-0408">Iron</keyword>
<comment type="cofactor">
    <cofactor evidence="10">
        <name>[4Fe-4S] cluster</name>
        <dbReference type="ChEBI" id="CHEBI:49883"/>
    </cofactor>
    <text evidence="10">Binds 1 [4Fe-4S] cluster per subunit.</text>
</comment>
<feature type="binding site" evidence="10">
    <location>
        <position position="258"/>
    </location>
    <ligand>
        <name>[4Fe-4S] cluster</name>
        <dbReference type="ChEBI" id="CHEBI:49883"/>
    </ligand>
</feature>
<keyword evidence="4 10" id="KW-0963">Cytoplasm</keyword>
<dbReference type="Proteomes" id="UP001163064">
    <property type="component" value="Unassembled WGS sequence"/>
</dbReference>
<dbReference type="InterPro" id="IPR036094">
    <property type="entry name" value="NadA_sf"/>
</dbReference>
<name>A0ABT3TWJ9_9ACTN</name>
<evidence type="ECO:0000256" key="3">
    <source>
        <dbReference type="ARBA" id="ARBA00022485"/>
    </source>
</evidence>
<keyword evidence="7 10" id="KW-0479">Metal-binding</keyword>
<comment type="function">
    <text evidence="10">Catalyzes the condensation of iminoaspartate with dihydroxyacetone phosphate to form quinolinate.</text>
</comment>
<dbReference type="EMBL" id="JAPHNL010000200">
    <property type="protein sequence ID" value="MCX3061428.1"/>
    <property type="molecule type" value="Genomic_DNA"/>
</dbReference>
<feature type="binding site" evidence="10">
    <location>
        <begin position="163"/>
        <end position="165"/>
    </location>
    <ligand>
        <name>iminosuccinate</name>
        <dbReference type="ChEBI" id="CHEBI:77875"/>
    </ligand>
</feature>
<dbReference type="PANTHER" id="PTHR30573:SF0">
    <property type="entry name" value="QUINOLINATE SYNTHASE, CHLOROPLASTIC"/>
    <property type="match status" value="1"/>
</dbReference>
<keyword evidence="6 10" id="KW-0808">Transferase</keyword>
<dbReference type="Gene3D" id="3.40.50.10800">
    <property type="entry name" value="NadA-like"/>
    <property type="match status" value="3"/>
</dbReference>
<evidence type="ECO:0000256" key="7">
    <source>
        <dbReference type="ARBA" id="ARBA00022723"/>
    </source>
</evidence>
<organism evidence="11 12">
    <name type="scientific">Streptomyces beihaiensis</name>
    <dbReference type="NCBI Taxonomy" id="2984495"/>
    <lineage>
        <taxon>Bacteria</taxon>
        <taxon>Bacillati</taxon>
        <taxon>Actinomycetota</taxon>
        <taxon>Actinomycetes</taxon>
        <taxon>Kitasatosporales</taxon>
        <taxon>Streptomycetaceae</taxon>
        <taxon>Streptomyces</taxon>
    </lineage>
</organism>
<keyword evidence="3 10" id="KW-0004">4Fe-4S</keyword>
<dbReference type="Pfam" id="PF02445">
    <property type="entry name" value="NadA"/>
    <property type="match status" value="1"/>
</dbReference>
<proteinExistence type="inferred from homology"/>
<accession>A0ABT3TWJ9</accession>
<dbReference type="NCBIfam" id="TIGR00550">
    <property type="entry name" value="nadA"/>
    <property type="match status" value="1"/>
</dbReference>
<protein>
    <recommendedName>
        <fullName evidence="2 10">Quinolinate synthase</fullName>
        <ecNumber evidence="2 10">2.5.1.72</ecNumber>
    </recommendedName>
</protein>
<comment type="subcellular location">
    <subcellularLocation>
        <location evidence="10">Cytoplasm</location>
    </subcellularLocation>
</comment>
<dbReference type="GO" id="GO:0016740">
    <property type="term" value="F:transferase activity"/>
    <property type="evidence" value="ECO:0007669"/>
    <property type="project" value="UniProtKB-KW"/>
</dbReference>
<feature type="binding site" evidence="10">
    <location>
        <position position="184"/>
    </location>
    <ligand>
        <name>iminosuccinate</name>
        <dbReference type="ChEBI" id="CHEBI:77875"/>
    </ligand>
</feature>
<evidence type="ECO:0000256" key="2">
    <source>
        <dbReference type="ARBA" id="ARBA00012669"/>
    </source>
</evidence>
<keyword evidence="5 10" id="KW-0662">Pyridine nucleotide biosynthesis</keyword>
<dbReference type="InterPro" id="IPR003473">
    <property type="entry name" value="NadA"/>
</dbReference>
<dbReference type="NCBIfam" id="NF006883">
    <property type="entry name" value="PRK09375.2-4"/>
    <property type="match status" value="1"/>
</dbReference>
<evidence type="ECO:0000256" key="4">
    <source>
        <dbReference type="ARBA" id="ARBA00022490"/>
    </source>
</evidence>
<reference evidence="11" key="1">
    <citation type="submission" date="2022-10" db="EMBL/GenBank/DDBJ databases">
        <title>Streptomyces beihaiensis sp. nov., a chitin degrading actinobacterium, isolated from shrimp pond soil.</title>
        <authorList>
            <person name="Xie J."/>
            <person name="Shen N."/>
        </authorList>
    </citation>
    <scope>NUCLEOTIDE SEQUENCE</scope>
    <source>
        <strain evidence="11">GXMU-J5</strain>
    </source>
</reference>
<evidence type="ECO:0000256" key="1">
    <source>
        <dbReference type="ARBA" id="ARBA00005065"/>
    </source>
</evidence>
<sequence length="398" mass="43216">MTTAQTSELDVQPTPLALLLLGREADPKSERGVECPGDLPSPSDPDLVERARAAKEKLGDKVFVLGHHYQRDEVIQFADVTGDSFKLARDAAARPEAEYIVFCGVHFMAESADILTGDDQKVVLPDLAAGCSMADMATAEQVAECWDVLTEAGVADSVVPVSYMNSSADIKAFTGRHGGTICTSSNAERALKWAFEQGEPGATKVLFLPDQHLGRNTAVRDLGMSLDDCVVYNPQKPGGGLTAEQLRDAKMILWRGHCSVHGRFSLDSVNDVRERIPGVNVLVHPECKHEVVAAADLVGSTEYIIKALEAAPAGSKWAIGTELNLVRRLANRFAPEGKEIVFLDKTVCFCSTMNRIDLPHLVWALESLAEGNLVNRIEVDSETEHFAKLALERMLALP</sequence>
<dbReference type="NCBIfam" id="NF006881">
    <property type="entry name" value="PRK09375.2-2"/>
    <property type="match status" value="1"/>
</dbReference>
<evidence type="ECO:0000313" key="12">
    <source>
        <dbReference type="Proteomes" id="UP001163064"/>
    </source>
</evidence>
<comment type="catalytic activity">
    <reaction evidence="10">
        <text>iminosuccinate + dihydroxyacetone phosphate = quinolinate + phosphate + 2 H2O + H(+)</text>
        <dbReference type="Rhea" id="RHEA:25888"/>
        <dbReference type="ChEBI" id="CHEBI:15377"/>
        <dbReference type="ChEBI" id="CHEBI:15378"/>
        <dbReference type="ChEBI" id="CHEBI:29959"/>
        <dbReference type="ChEBI" id="CHEBI:43474"/>
        <dbReference type="ChEBI" id="CHEBI:57642"/>
        <dbReference type="ChEBI" id="CHEBI:77875"/>
        <dbReference type="EC" id="2.5.1.72"/>
    </reaction>
</comment>
<evidence type="ECO:0000256" key="10">
    <source>
        <dbReference type="HAMAP-Rule" id="MF_00569"/>
    </source>
</evidence>
<evidence type="ECO:0000256" key="6">
    <source>
        <dbReference type="ARBA" id="ARBA00022679"/>
    </source>
</evidence>
<comment type="similarity">
    <text evidence="10">Belongs to the quinolinate synthase family. Type 3 subfamily.</text>
</comment>
<dbReference type="HAMAP" id="MF_00569">
    <property type="entry name" value="NadA_type3"/>
    <property type="match status" value="1"/>
</dbReference>
<comment type="caution">
    <text evidence="11">The sequence shown here is derived from an EMBL/GenBank/DDBJ whole genome shotgun (WGS) entry which is preliminary data.</text>
</comment>
<dbReference type="InterPro" id="IPR023515">
    <property type="entry name" value="Quinolinate_synth_A_type3"/>
</dbReference>
<dbReference type="RefSeq" id="WP_266600782.1">
    <property type="nucleotide sequence ID" value="NZ_JAPHNL010000200.1"/>
</dbReference>
<dbReference type="PANTHER" id="PTHR30573">
    <property type="entry name" value="QUINOLINATE SYNTHETASE A"/>
    <property type="match status" value="1"/>
</dbReference>
<feature type="binding site" evidence="10">
    <location>
        <position position="350"/>
    </location>
    <ligand>
        <name>[4Fe-4S] cluster</name>
        <dbReference type="ChEBI" id="CHEBI:49883"/>
    </ligand>
</feature>
<dbReference type="EC" id="2.5.1.72" evidence="2 10"/>
<evidence type="ECO:0000313" key="11">
    <source>
        <dbReference type="EMBL" id="MCX3061428.1"/>
    </source>
</evidence>
<evidence type="ECO:0000256" key="5">
    <source>
        <dbReference type="ARBA" id="ARBA00022642"/>
    </source>
</evidence>
<keyword evidence="12" id="KW-1185">Reference proteome</keyword>
<feature type="binding site" evidence="10">
    <location>
        <position position="131"/>
    </location>
    <ligand>
        <name>[4Fe-4S] cluster</name>
        <dbReference type="ChEBI" id="CHEBI:49883"/>
    </ligand>
</feature>